<organism evidence="1">
    <name type="scientific">Siphoviridae sp. cteHV32</name>
    <dbReference type="NCBI Taxonomy" id="2825588"/>
    <lineage>
        <taxon>Viruses</taxon>
        <taxon>Duplodnaviria</taxon>
        <taxon>Heunggongvirae</taxon>
        <taxon>Uroviricota</taxon>
        <taxon>Caudoviricetes</taxon>
    </lineage>
</organism>
<evidence type="ECO:0000313" key="1">
    <source>
        <dbReference type="EMBL" id="DAE18283.1"/>
    </source>
</evidence>
<reference evidence="1" key="1">
    <citation type="journal article" date="2021" name="Proc. Natl. Acad. Sci. U.S.A.">
        <title>A Catalog of Tens of Thousands of Viruses from Human Metagenomes Reveals Hidden Associations with Chronic Diseases.</title>
        <authorList>
            <person name="Tisza M.J."/>
            <person name="Buck C.B."/>
        </authorList>
    </citation>
    <scope>NUCLEOTIDE SEQUENCE</scope>
    <source>
        <strain evidence="1">CteHV32</strain>
    </source>
</reference>
<name>A0A8S5QHE9_9CAUD</name>
<protein>
    <submittedName>
        <fullName evidence="1">Uncharacterized protein</fullName>
    </submittedName>
</protein>
<proteinExistence type="predicted"/>
<accession>A0A8S5QHE9</accession>
<sequence>MWKEKKPLDNLQGLKLFFLWRLTRGEQTRRRSPLNYS</sequence>
<dbReference type="EMBL" id="BK015653">
    <property type="protein sequence ID" value="DAE18283.1"/>
    <property type="molecule type" value="Genomic_DNA"/>
</dbReference>